<dbReference type="Proteomes" id="UP000004956">
    <property type="component" value="Unassembled WGS sequence"/>
</dbReference>
<dbReference type="PATRIC" id="fig|762967.3.peg.183"/>
<dbReference type="EMBL" id="AFBQ01000028">
    <property type="protein sequence ID" value="EHY32377.1"/>
    <property type="molecule type" value="Genomic_DNA"/>
</dbReference>
<evidence type="ECO:0000313" key="2">
    <source>
        <dbReference type="EMBL" id="EHY32377.1"/>
    </source>
</evidence>
<dbReference type="RefSeq" id="WP_008540606.1">
    <property type="nucleotide sequence ID" value="NZ_JH604860.1"/>
</dbReference>
<dbReference type="AlphaFoldDB" id="H3KBW9"/>
<dbReference type="InterPro" id="IPR007421">
    <property type="entry name" value="Schlafen_AlbA_2_dom"/>
</dbReference>
<protein>
    <submittedName>
        <fullName evidence="2">Divergent AAA domain protein</fullName>
    </submittedName>
</protein>
<proteinExistence type="predicted"/>
<evidence type="ECO:0000313" key="3">
    <source>
        <dbReference type="Proteomes" id="UP000004956"/>
    </source>
</evidence>
<organism evidence="2 3">
    <name type="scientific">Sutterella parvirubra YIT 11816</name>
    <dbReference type="NCBI Taxonomy" id="762967"/>
    <lineage>
        <taxon>Bacteria</taxon>
        <taxon>Pseudomonadati</taxon>
        <taxon>Pseudomonadota</taxon>
        <taxon>Betaproteobacteria</taxon>
        <taxon>Burkholderiales</taxon>
        <taxon>Sutterellaceae</taxon>
        <taxon>Sutterella</taxon>
    </lineage>
</organism>
<dbReference type="InterPro" id="IPR038475">
    <property type="entry name" value="RecG_C_sf"/>
</dbReference>
<dbReference type="PANTHER" id="PTHR30595">
    <property type="entry name" value="GLPR-RELATED TRANSCRIPTIONAL REPRESSOR"/>
    <property type="match status" value="1"/>
</dbReference>
<sequence>MNIPSGESLTVSFISDRRDGLSADLSDGPSDDRFDSKVVDAVVGMANADGGLIFLGVSDDGTPEGLSDPTSRWLKAEAARAVIFEKTHPSVSVGWEKQTLPGGCAVVVIKVAKSLHPVACIDGRVLKRRLRRDGMPENRPVFPGEYATELTFREPVDFSTRIVTSRTCADLSDVERERLREPIRAGGDKTLLDLSDEDFDKAMGFVRPDPVDKVLMPTFCGLLMIGKSEALQRVLPTAAATFQVFEGTRLIRSVDMSLPIAASFELLMLHFRAHNKELEQVFNGQRFVIETFSEKAFRETLVNAFAHRGYALPGRVLVRMWENRLTVTSPGGFLKGITASNLIDAVPQGRNPALALAMKRAGLAESSGRGMDVILSESMRFGRLWADYAQTTDEQVIVEFLKNKEDFEFFRIINRYEKVLGRGISVVGMMILAAIRAERVAPTLDQIVGTLPSSIARERIRMELGQLEADDVVTVSGDPADPNYGIRGLQGRLPETPSGPGATIWAV</sequence>
<dbReference type="HOGENOM" id="CLU_024970_7_1_4"/>
<dbReference type="Gene3D" id="3.30.950.30">
    <property type="entry name" value="Schlafen, AAA domain"/>
    <property type="match status" value="1"/>
</dbReference>
<dbReference type="STRING" id="762967.HMPREF9440_00216"/>
<reference evidence="2 3" key="1">
    <citation type="submission" date="2011-11" db="EMBL/GenBank/DDBJ databases">
        <authorList>
            <person name="Weinstock G."/>
            <person name="Sodergren E."/>
            <person name="Clifton S."/>
            <person name="Fulton L."/>
            <person name="Fulton B."/>
            <person name="Courtney L."/>
            <person name="Fronick C."/>
            <person name="Harrison M."/>
            <person name="Strong C."/>
            <person name="Farmer C."/>
            <person name="Delahaunty K."/>
            <person name="Markovic C."/>
            <person name="Hall O."/>
            <person name="Minx P."/>
            <person name="Tomlinson C."/>
            <person name="Mitreva M."/>
            <person name="Hou S."/>
            <person name="Chen J."/>
            <person name="Wollam A."/>
            <person name="Pepin K.H."/>
            <person name="Johnson M."/>
            <person name="Bhonagiri V."/>
            <person name="Zhang X."/>
            <person name="Suruliraj S."/>
            <person name="Warren W."/>
            <person name="Chinwalla A."/>
            <person name="Mardis E.R."/>
            <person name="Wilson R.K."/>
        </authorList>
    </citation>
    <scope>NUCLEOTIDE SEQUENCE [LARGE SCALE GENOMIC DNA]</scope>
    <source>
        <strain evidence="2 3">YIT 11816</strain>
    </source>
</reference>
<evidence type="ECO:0000259" key="1">
    <source>
        <dbReference type="Pfam" id="PF04326"/>
    </source>
</evidence>
<feature type="domain" description="Schlafen AlbA-2" evidence="1">
    <location>
        <begin position="37"/>
        <end position="129"/>
    </location>
</feature>
<keyword evidence="3" id="KW-1185">Reference proteome</keyword>
<name>H3KBW9_9BURK</name>
<accession>H3KBW9</accession>
<gene>
    <name evidence="2" type="ORF">HMPREF9440_00216</name>
</gene>
<dbReference type="Pfam" id="PF13749">
    <property type="entry name" value="HATPase_c_4"/>
    <property type="match status" value="1"/>
</dbReference>
<dbReference type="InterPro" id="IPR038461">
    <property type="entry name" value="Schlafen_AlbA_2_dom_sf"/>
</dbReference>
<dbReference type="Gene3D" id="3.30.565.60">
    <property type="match status" value="1"/>
</dbReference>
<dbReference type="OrthoDB" id="9768354at2"/>
<comment type="caution">
    <text evidence="2">The sequence shown here is derived from an EMBL/GenBank/DDBJ whole genome shotgun (WGS) entry which is preliminary data.</text>
</comment>
<dbReference type="Pfam" id="PF04326">
    <property type="entry name" value="SLFN_AlbA_2"/>
    <property type="match status" value="1"/>
</dbReference>
<dbReference type="PANTHER" id="PTHR30595:SF6">
    <property type="entry name" value="SCHLAFEN ALBA-2 DOMAIN-CONTAINING PROTEIN"/>
    <property type="match status" value="1"/>
</dbReference>